<dbReference type="Pfam" id="PF01636">
    <property type="entry name" value="APH"/>
    <property type="match status" value="1"/>
</dbReference>
<accession>A0ABW0KJD7</accession>
<name>A0ABW0KJD7_9BACL</name>
<evidence type="ECO:0000259" key="2">
    <source>
        <dbReference type="Pfam" id="PF01636"/>
    </source>
</evidence>
<proteinExistence type="inferred from homology"/>
<dbReference type="PANTHER" id="PTHR21064">
    <property type="entry name" value="AMINOGLYCOSIDE PHOSPHOTRANSFERASE DOMAIN-CONTAINING PROTEIN-RELATED"/>
    <property type="match status" value="1"/>
</dbReference>
<dbReference type="SUPFAM" id="SSF56112">
    <property type="entry name" value="Protein kinase-like (PK-like)"/>
    <property type="match status" value="1"/>
</dbReference>
<evidence type="ECO:0000313" key="4">
    <source>
        <dbReference type="Proteomes" id="UP001596044"/>
    </source>
</evidence>
<dbReference type="InterPro" id="IPR050249">
    <property type="entry name" value="Pseudomonas-type_ThrB"/>
</dbReference>
<dbReference type="InterPro" id="IPR002575">
    <property type="entry name" value="Aminoglycoside_PTrfase"/>
</dbReference>
<dbReference type="EMBL" id="JBHSMJ010000065">
    <property type="protein sequence ID" value="MFC5452822.1"/>
    <property type="molecule type" value="Genomic_DNA"/>
</dbReference>
<dbReference type="PANTHER" id="PTHR21064:SF6">
    <property type="entry name" value="AMINOGLYCOSIDE PHOSPHOTRANSFERASE DOMAIN-CONTAINING PROTEIN"/>
    <property type="match status" value="1"/>
</dbReference>
<evidence type="ECO:0000256" key="1">
    <source>
        <dbReference type="ARBA" id="ARBA00038240"/>
    </source>
</evidence>
<comment type="similarity">
    <text evidence="1">Belongs to the pseudomonas-type ThrB family.</text>
</comment>
<dbReference type="RefSeq" id="WP_270879089.1">
    <property type="nucleotide sequence ID" value="NZ_JAQFVF010000023.1"/>
</dbReference>
<protein>
    <submittedName>
        <fullName evidence="3">Phosphotransferase enzyme family protein</fullName>
    </submittedName>
</protein>
<dbReference type="Proteomes" id="UP001596044">
    <property type="component" value="Unassembled WGS sequence"/>
</dbReference>
<comment type="caution">
    <text evidence="3">The sequence shown here is derived from an EMBL/GenBank/DDBJ whole genome shotgun (WGS) entry which is preliminary data.</text>
</comment>
<reference evidence="4" key="1">
    <citation type="journal article" date="2019" name="Int. J. Syst. Evol. Microbiol.">
        <title>The Global Catalogue of Microorganisms (GCM) 10K type strain sequencing project: providing services to taxonomists for standard genome sequencing and annotation.</title>
        <authorList>
            <consortium name="The Broad Institute Genomics Platform"/>
            <consortium name="The Broad Institute Genome Sequencing Center for Infectious Disease"/>
            <person name="Wu L."/>
            <person name="Ma J."/>
        </authorList>
    </citation>
    <scope>NUCLEOTIDE SEQUENCE [LARGE SCALE GENOMIC DNA]</scope>
    <source>
        <strain evidence="4">KACC 11904</strain>
    </source>
</reference>
<sequence>MEQAVNTLFGMHILNEAADRFSLTKGSYKKLGDFENYVYEVEREGQSYVMRFTHSSHRSELDVLAELDWISYLVQVGVDIPQVYTSRLGKMTEVIHAGDSYFTASLFQKAEGHMPDYANPAEWNEHLFASWGEITGRMHKATQSYTPSIHHKRMTWEDDELLVNAKSYVLPGDEYVLERLNEVMTHLHSLPQGQDVYGLIHTDIHSRNFFVDNGRISVFDFDDCAYNWFIHDIAIPLYYALSWGVPERYAGNREAFAADFVQAFWSGYEKVMPLSRQWLQELSTFLKLRDITLYLVIHKKEDLQLATPRLIQWVNDIKERIRQNIAIVEIDFDLCRFDSSAG</sequence>
<gene>
    <name evidence="3" type="ORF">ACFPOG_31940</name>
</gene>
<dbReference type="InterPro" id="IPR011009">
    <property type="entry name" value="Kinase-like_dom_sf"/>
</dbReference>
<keyword evidence="4" id="KW-1185">Reference proteome</keyword>
<dbReference type="Gene3D" id="3.90.1200.10">
    <property type="match status" value="1"/>
</dbReference>
<feature type="domain" description="Aminoglycoside phosphotransferase" evidence="2">
    <location>
        <begin position="32"/>
        <end position="271"/>
    </location>
</feature>
<evidence type="ECO:0000313" key="3">
    <source>
        <dbReference type="EMBL" id="MFC5452822.1"/>
    </source>
</evidence>
<organism evidence="3 4">
    <name type="scientific">Paenibacillus aestuarii</name>
    <dbReference type="NCBI Taxonomy" id="516965"/>
    <lineage>
        <taxon>Bacteria</taxon>
        <taxon>Bacillati</taxon>
        <taxon>Bacillota</taxon>
        <taxon>Bacilli</taxon>
        <taxon>Bacillales</taxon>
        <taxon>Paenibacillaceae</taxon>
        <taxon>Paenibacillus</taxon>
    </lineage>
</organism>